<keyword evidence="3" id="KW-1185">Reference proteome</keyword>
<evidence type="ECO:0000313" key="3">
    <source>
        <dbReference type="Proteomes" id="UP000023152"/>
    </source>
</evidence>
<dbReference type="OrthoDB" id="10253115at2759"/>
<sequence>MNRDVMDTFSWANENREEFWRLITKVLKIQFKERNENDNVIDISKGMESSIYYPKAKMNICDTLLQGSDDRCAIVYMRESEMRANEKQPPIHRISMRELRATVNRIAYALTHKLKSVVQVGSAVAIDMPMTWESVAIYLGIIKAGMMVVSIADSFASEAIEVRLRMADTKLIFTQDVIVHTAKDIPLYTRVLRANPPLCVVLPGKSASGEHQKEPALCVKLRDGDMSWSEFLRDTDETKAEAVYVSSMSRANLLYSSGTTGEPKGIPWHHSTFVKCLSDGYLHQDIRQGDTVAWPTNVGWMMGPWLISQLGLGATIALFVGSPVSIDFCRFVELCKVDHLGIIPSMVKSWMHTNATSHCDWSCIRRFSSTGEASNPTLYHWVMSQAHYSPVMEYVGGTEIAGGYLSGTMLQPQLLSSFSCPCFGLNVILLDMEDCQPIQGIGIGNEKSGDYFNVQDRSIVEGECVVIGPSIGLSVELLNRNHTDVYYTGMDQIQTGAGKITLRRHGDQLRVLPNGYYQHLGRVDDTMNLGGIKVSSVGLENVVMRHPLLSKEIAAVAYRQQDVDAEKLVICAVPKDTEATFSRIFEKRPLGLQIAPAKNVGVSRVIVSKVEDPNIANEQKLRLSVLYAINGKIVWNKPFKAVVDVLASASLPIRIQFVANQFDVDKIKKELQVLVTQGLNPLFHVHDLFVVQELPRTASGKIMRRILRNDYSVSQL</sequence>
<accession>X6N4I7</accession>
<dbReference type="EMBL" id="ASPP01012214">
    <property type="protein sequence ID" value="ETO20828.1"/>
    <property type="molecule type" value="Genomic_DNA"/>
</dbReference>
<dbReference type="PANTHER" id="PTHR44378">
    <property type="entry name" value="ACYL-ACTIVATING ENZYME 17, PEROXISOMAL-RELATED"/>
    <property type="match status" value="1"/>
</dbReference>
<evidence type="ECO:0000313" key="2">
    <source>
        <dbReference type="EMBL" id="ETO20828.1"/>
    </source>
</evidence>
<dbReference type="GO" id="GO:0016874">
    <property type="term" value="F:ligase activity"/>
    <property type="evidence" value="ECO:0007669"/>
    <property type="project" value="UniProtKB-KW"/>
</dbReference>
<dbReference type="InterPro" id="IPR020845">
    <property type="entry name" value="AMP-binding_CS"/>
</dbReference>
<dbReference type="PANTHER" id="PTHR44378:SF2">
    <property type="entry name" value="ACYL-ACTIVATING ENZYME 17, PEROXISOMAL-RELATED"/>
    <property type="match status" value="1"/>
</dbReference>
<dbReference type="InterPro" id="IPR042099">
    <property type="entry name" value="ANL_N_sf"/>
</dbReference>
<name>X6N4I7_RETFI</name>
<dbReference type="Gene3D" id="3.40.50.12780">
    <property type="entry name" value="N-terminal domain of ligase-like"/>
    <property type="match status" value="1"/>
</dbReference>
<reference evidence="2 3" key="1">
    <citation type="journal article" date="2013" name="Curr. Biol.">
        <title>The Genome of the Foraminiferan Reticulomyxa filosa.</title>
        <authorList>
            <person name="Glockner G."/>
            <person name="Hulsmann N."/>
            <person name="Schleicher M."/>
            <person name="Noegel A.A."/>
            <person name="Eichinger L."/>
            <person name="Gallinger C."/>
            <person name="Pawlowski J."/>
            <person name="Sierra R."/>
            <person name="Euteneuer U."/>
            <person name="Pillet L."/>
            <person name="Moustafa A."/>
            <person name="Platzer M."/>
            <person name="Groth M."/>
            <person name="Szafranski K."/>
            <person name="Schliwa M."/>
        </authorList>
    </citation>
    <scope>NUCLEOTIDE SEQUENCE [LARGE SCALE GENOMIC DNA]</scope>
</reference>
<dbReference type="OMA" id="WMMGPWA"/>
<gene>
    <name evidence="2" type="ORF">RFI_16377</name>
</gene>
<evidence type="ECO:0000259" key="1">
    <source>
        <dbReference type="Pfam" id="PF00501"/>
    </source>
</evidence>
<dbReference type="InterPro" id="IPR045851">
    <property type="entry name" value="AMP-bd_C_sf"/>
</dbReference>
<dbReference type="PROSITE" id="PS00455">
    <property type="entry name" value="AMP_BINDING"/>
    <property type="match status" value="1"/>
</dbReference>
<dbReference type="Pfam" id="PF00501">
    <property type="entry name" value="AMP-binding"/>
    <property type="match status" value="1"/>
</dbReference>
<organism evidence="2 3">
    <name type="scientific">Reticulomyxa filosa</name>
    <dbReference type="NCBI Taxonomy" id="46433"/>
    <lineage>
        <taxon>Eukaryota</taxon>
        <taxon>Sar</taxon>
        <taxon>Rhizaria</taxon>
        <taxon>Retaria</taxon>
        <taxon>Foraminifera</taxon>
        <taxon>Monothalamids</taxon>
        <taxon>Reticulomyxidae</taxon>
        <taxon>Reticulomyxa</taxon>
    </lineage>
</organism>
<dbReference type="Gene3D" id="3.30.300.30">
    <property type="match status" value="1"/>
</dbReference>
<proteinExistence type="predicted"/>
<feature type="domain" description="AMP-dependent synthetase/ligase" evidence="1">
    <location>
        <begin position="91"/>
        <end position="438"/>
    </location>
</feature>
<keyword evidence="2" id="KW-0436">Ligase</keyword>
<comment type="caution">
    <text evidence="2">The sequence shown here is derived from an EMBL/GenBank/DDBJ whole genome shotgun (WGS) entry which is preliminary data.</text>
</comment>
<dbReference type="AlphaFoldDB" id="X6N4I7"/>
<protein>
    <submittedName>
        <fullName evidence="2">Catalytic/ ligase</fullName>
    </submittedName>
</protein>
<dbReference type="SUPFAM" id="SSF56801">
    <property type="entry name" value="Acetyl-CoA synthetase-like"/>
    <property type="match status" value="1"/>
</dbReference>
<dbReference type="Proteomes" id="UP000023152">
    <property type="component" value="Unassembled WGS sequence"/>
</dbReference>
<dbReference type="InterPro" id="IPR000873">
    <property type="entry name" value="AMP-dep_synth/lig_dom"/>
</dbReference>